<evidence type="ECO:0000313" key="1">
    <source>
        <dbReference type="EMBL" id="BAU18760.1"/>
    </source>
</evidence>
<dbReference type="AlphaFoldDB" id="A0A0T7API5"/>
<gene>
    <name evidence="1" type="ORF">PIOMA14_II_0255</name>
    <name evidence="2" type="ORF">PIOMA14_II_0497</name>
</gene>
<dbReference type="Proteomes" id="UP000217431">
    <property type="component" value="Chromosome II"/>
</dbReference>
<evidence type="ECO:0000313" key="2">
    <source>
        <dbReference type="EMBL" id="BAU19002.1"/>
    </source>
</evidence>
<dbReference type="EMBL" id="AP014598">
    <property type="protein sequence ID" value="BAU18760.1"/>
    <property type="molecule type" value="Genomic_DNA"/>
</dbReference>
<organism evidence="2 3">
    <name type="scientific">Prevotella intermedia</name>
    <dbReference type="NCBI Taxonomy" id="28131"/>
    <lineage>
        <taxon>Bacteria</taxon>
        <taxon>Pseudomonadati</taxon>
        <taxon>Bacteroidota</taxon>
        <taxon>Bacteroidia</taxon>
        <taxon>Bacteroidales</taxon>
        <taxon>Prevotellaceae</taxon>
        <taxon>Prevotella</taxon>
    </lineage>
</organism>
<name>A0A0T7API5_PREIN</name>
<sequence length="27" mass="3005">MASCFFPVFPAFPKSFPISSYTYNLAA</sequence>
<dbReference type="EMBL" id="AP014598">
    <property type="protein sequence ID" value="BAU19002.1"/>
    <property type="molecule type" value="Genomic_DNA"/>
</dbReference>
<proteinExistence type="predicted"/>
<evidence type="ECO:0000313" key="3">
    <source>
        <dbReference type="Proteomes" id="UP000217431"/>
    </source>
</evidence>
<protein>
    <submittedName>
        <fullName evidence="2">Uncharacterized protein</fullName>
    </submittedName>
</protein>
<accession>A0A0T7API5</accession>
<reference evidence="2 3" key="1">
    <citation type="journal article" date="2016" name="DNA Res.">
        <title>The complete genome sequencing of Prevotella intermedia strain OMA14 and a subsequent fine-scale, intra-species genomic comparison reveal an unusual amplification of conjugative and mobile transposons and identify a novel Prevotella-lineage-specific repeat.</title>
        <authorList>
            <person name="Naito M."/>
            <person name="Ogura Y."/>
            <person name="Itoh T."/>
            <person name="Shoji M."/>
            <person name="Okamoto M."/>
            <person name="Hayashi T."/>
            <person name="Nakayama K."/>
        </authorList>
    </citation>
    <scope>NUCLEOTIDE SEQUENCE [LARGE SCALE GENOMIC DNA]</scope>
    <source>
        <strain evidence="2 3">OMA14</strain>
    </source>
</reference>